<evidence type="ECO:0000313" key="2">
    <source>
        <dbReference type="Proteomes" id="UP000095192"/>
    </source>
</evidence>
<dbReference type="InParanoid" id="A0A1D3CTZ6"/>
<dbReference type="Proteomes" id="UP000095192">
    <property type="component" value="Unassembled WGS sequence"/>
</dbReference>
<gene>
    <name evidence="1" type="ORF">cyc_02361</name>
</gene>
<keyword evidence="2" id="KW-1185">Reference proteome</keyword>
<comment type="caution">
    <text evidence="1">The sequence shown here is derived from an EMBL/GenBank/DDBJ whole genome shotgun (WGS) entry which is preliminary data.</text>
</comment>
<organism evidence="1 2">
    <name type="scientific">Cyclospora cayetanensis</name>
    <dbReference type="NCBI Taxonomy" id="88456"/>
    <lineage>
        <taxon>Eukaryota</taxon>
        <taxon>Sar</taxon>
        <taxon>Alveolata</taxon>
        <taxon>Apicomplexa</taxon>
        <taxon>Conoidasida</taxon>
        <taxon>Coccidia</taxon>
        <taxon>Eucoccidiorida</taxon>
        <taxon>Eimeriorina</taxon>
        <taxon>Eimeriidae</taxon>
        <taxon>Cyclospora</taxon>
    </lineage>
</organism>
<protein>
    <submittedName>
        <fullName evidence="1">Ccaat-box DNA binding protein subunit related protein</fullName>
    </submittedName>
</protein>
<sequence length="175" mass="19097">MISLSLLATKQLRFSEHSAGAVALLNGKNRDSGGAVQDFEGEGGFEACGETDDFDINGTVGATQSAAVVKQTLREALHIKQKKEEFALQKEQTGGLDDGEQQTGSDRVEFFDLYEKTVTLLPAVERQNCTPQMLFVCLLYTANDETPLKSSFSRLLFSVSLRLPASLEASHTFKT</sequence>
<dbReference type="EMBL" id="JROU02001969">
    <property type="protein sequence ID" value="OEH74669.1"/>
    <property type="molecule type" value="Genomic_DNA"/>
</dbReference>
<reference evidence="1 2" key="1">
    <citation type="journal article" date="2016" name="BMC Genomics">
        <title>Comparative genomics reveals Cyclospora cayetanensis possesses coccidia-like metabolism and invasion components but unique surface antigens.</title>
        <authorList>
            <person name="Liu S."/>
            <person name="Wang L."/>
            <person name="Zheng H."/>
            <person name="Xu Z."/>
            <person name="Roellig D.M."/>
            <person name="Li N."/>
            <person name="Frace M.A."/>
            <person name="Tang K."/>
            <person name="Arrowood M.J."/>
            <person name="Moss D.M."/>
            <person name="Zhang L."/>
            <person name="Feng Y."/>
            <person name="Xiao L."/>
        </authorList>
    </citation>
    <scope>NUCLEOTIDE SEQUENCE [LARGE SCALE GENOMIC DNA]</scope>
    <source>
        <strain evidence="1 2">CHN_HEN01</strain>
    </source>
</reference>
<accession>A0A1D3CTZ6</accession>
<name>A0A1D3CTZ6_9EIME</name>
<dbReference type="AlphaFoldDB" id="A0A1D3CTZ6"/>
<dbReference type="VEuPathDB" id="ToxoDB:LOC34619226"/>
<dbReference type="VEuPathDB" id="ToxoDB:cyc_02361"/>
<proteinExistence type="predicted"/>
<evidence type="ECO:0000313" key="1">
    <source>
        <dbReference type="EMBL" id="OEH74669.1"/>
    </source>
</evidence>